<dbReference type="AlphaFoldDB" id="A0A5B0R3N0"/>
<dbReference type="EMBL" id="VSWC01000001">
    <property type="protein sequence ID" value="KAA1120117.1"/>
    <property type="molecule type" value="Genomic_DNA"/>
</dbReference>
<accession>A0A5B0R3N0</accession>
<dbReference type="Proteomes" id="UP000324748">
    <property type="component" value="Unassembled WGS sequence"/>
</dbReference>
<evidence type="ECO:0000313" key="2">
    <source>
        <dbReference type="Proteomes" id="UP000324748"/>
    </source>
</evidence>
<sequence length="53" mass="5910">MDAKDSLYMPFLEDCDSVPREIEEKCCSEGQYTSAGKYGQLTTMPTPSICILI</sequence>
<comment type="caution">
    <text evidence="1">The sequence shown here is derived from an EMBL/GenBank/DDBJ whole genome shotgun (WGS) entry which is preliminary data.</text>
</comment>
<evidence type="ECO:0000313" key="1">
    <source>
        <dbReference type="EMBL" id="KAA1120117.1"/>
    </source>
</evidence>
<keyword evidence="2" id="KW-1185">Reference proteome</keyword>
<gene>
    <name evidence="1" type="ORF">PGT21_037172</name>
</gene>
<proteinExistence type="predicted"/>
<organism evidence="1 2">
    <name type="scientific">Puccinia graminis f. sp. tritici</name>
    <dbReference type="NCBI Taxonomy" id="56615"/>
    <lineage>
        <taxon>Eukaryota</taxon>
        <taxon>Fungi</taxon>
        <taxon>Dikarya</taxon>
        <taxon>Basidiomycota</taxon>
        <taxon>Pucciniomycotina</taxon>
        <taxon>Pucciniomycetes</taxon>
        <taxon>Pucciniales</taxon>
        <taxon>Pucciniaceae</taxon>
        <taxon>Puccinia</taxon>
    </lineage>
</organism>
<reference evidence="1 2" key="1">
    <citation type="submission" date="2019-05" db="EMBL/GenBank/DDBJ databases">
        <title>Emergence of the Ug99 lineage of the wheat stem rust pathogen through somatic hybridization.</title>
        <authorList>
            <person name="Li F."/>
            <person name="Upadhyaya N.M."/>
            <person name="Sperschneider J."/>
            <person name="Matny O."/>
            <person name="Nguyen-Phuc H."/>
            <person name="Mago R."/>
            <person name="Raley C."/>
            <person name="Miller M.E."/>
            <person name="Silverstein K.A.T."/>
            <person name="Henningsen E."/>
            <person name="Hirsch C.D."/>
            <person name="Visser B."/>
            <person name="Pretorius Z.A."/>
            <person name="Steffenson B.J."/>
            <person name="Schwessinger B."/>
            <person name="Dodds P.N."/>
            <person name="Figueroa M."/>
        </authorList>
    </citation>
    <scope>NUCLEOTIDE SEQUENCE [LARGE SCALE GENOMIC DNA]</scope>
    <source>
        <strain evidence="1">21-0</strain>
    </source>
</reference>
<protein>
    <submittedName>
        <fullName evidence="1">Uncharacterized protein</fullName>
    </submittedName>
</protein>
<name>A0A5B0R3N0_PUCGR</name>